<dbReference type="AlphaFoldDB" id="A0A0F7TTG5"/>
<name>A0A0F7TTG5_PENBI</name>
<accession>A0A0F7TTG5</accession>
<gene>
    <name evidence="1" type="ORF">PMG11_07021</name>
</gene>
<dbReference type="OrthoDB" id="194358at2759"/>
<dbReference type="Proteomes" id="UP000042958">
    <property type="component" value="Unassembled WGS sequence"/>
</dbReference>
<evidence type="ECO:0000313" key="1">
    <source>
        <dbReference type="EMBL" id="CEJ58362.1"/>
    </source>
</evidence>
<reference evidence="2" key="1">
    <citation type="journal article" date="2015" name="Genome Announc.">
        <title>Draft genome sequence of the fungus Penicillium brasilianum MG11.</title>
        <authorList>
            <person name="Horn F."/>
            <person name="Linde J."/>
            <person name="Mattern D.J."/>
            <person name="Walther G."/>
            <person name="Guthke R."/>
            <person name="Brakhage A.A."/>
            <person name="Valiante V."/>
        </authorList>
    </citation>
    <scope>NUCLEOTIDE SEQUENCE [LARGE SCALE GENOMIC DNA]</scope>
    <source>
        <strain evidence="2">MG11</strain>
    </source>
</reference>
<keyword evidence="2" id="KW-1185">Reference proteome</keyword>
<dbReference type="STRING" id="104259.A0A0F7TTG5"/>
<sequence length="152" mass="16842">MVPQDHFRDGVAPEVTFVDLRDRYELSPTAAFKPLRGVILNKLQSIRTEQTQHGVLFSAVHLSALWKSNLESQMRGLDPAVFDYLRVARNNHPSTLSRKACLVDFLGQAQKTGCEAQDISSFVASAILMDAYPPGAHCEFDSTSPNPTPTRL</sequence>
<dbReference type="EMBL" id="CDHK01000006">
    <property type="protein sequence ID" value="CEJ58362.1"/>
    <property type="molecule type" value="Genomic_DNA"/>
</dbReference>
<evidence type="ECO:0000313" key="2">
    <source>
        <dbReference type="Proteomes" id="UP000042958"/>
    </source>
</evidence>
<protein>
    <submittedName>
        <fullName evidence="1">Uncharacterized protein</fullName>
    </submittedName>
</protein>
<organism evidence="1 2">
    <name type="scientific">Penicillium brasilianum</name>
    <dbReference type="NCBI Taxonomy" id="104259"/>
    <lineage>
        <taxon>Eukaryota</taxon>
        <taxon>Fungi</taxon>
        <taxon>Dikarya</taxon>
        <taxon>Ascomycota</taxon>
        <taxon>Pezizomycotina</taxon>
        <taxon>Eurotiomycetes</taxon>
        <taxon>Eurotiomycetidae</taxon>
        <taxon>Eurotiales</taxon>
        <taxon>Aspergillaceae</taxon>
        <taxon>Penicillium</taxon>
    </lineage>
</organism>
<proteinExistence type="predicted"/>